<dbReference type="RefSeq" id="WP_013224235.1">
    <property type="nucleotide sequence ID" value="NC_014318.1"/>
</dbReference>
<evidence type="ECO:0000256" key="2">
    <source>
        <dbReference type="ARBA" id="ARBA00022448"/>
    </source>
</evidence>
<dbReference type="InterPro" id="IPR001638">
    <property type="entry name" value="Solute-binding_3/MltF_N"/>
</dbReference>
<dbReference type="InterPro" id="IPR051455">
    <property type="entry name" value="Bact_solute-bind_prot3"/>
</dbReference>
<dbReference type="Proteomes" id="UP000000328">
    <property type="component" value="Chromosome"/>
</dbReference>
<evidence type="ECO:0000256" key="4">
    <source>
        <dbReference type="SAM" id="SignalP"/>
    </source>
</evidence>
<feature type="domain" description="Solute-binding protein family 3/N-terminal" evidence="5">
    <location>
        <begin position="70"/>
        <end position="296"/>
    </location>
</feature>
<gene>
    <name evidence="6" type="ordered locus">AMED_2362</name>
</gene>
<dbReference type="SUPFAM" id="SSF53850">
    <property type="entry name" value="Periplasmic binding protein-like II"/>
    <property type="match status" value="1"/>
</dbReference>
<sequence length="308" mass="32435">MRIRTLAVGLLAGGLALTTLTACGKEGTPSSPGSGAQSGTNAPAALSYPVAQGVDLAGSPVFAKMKSAGALTVGAKDDQPGLGMKDPTTGKFGGFDIEIAKLVSAGLGFDPEKITFRTVDSGAREQTIANGDVNYYVGTYSITDKRKALVSFAGPYFLAGQDLLVRKDDSSITGKDTLKGKKVCSVTGSTPIQKIRSENLTEPGNIVEFQKYSQCVEKLQSKDVDAVTTDDAILKGYAAQEPDSLKVVGQTFSTEKYGIGLNKDDKVLRDKVNDILQKALDDGTWQKIYDATLGKSGSAAKKPTLEKY</sequence>
<evidence type="ECO:0000256" key="3">
    <source>
        <dbReference type="ARBA" id="ARBA00022729"/>
    </source>
</evidence>
<dbReference type="KEGG" id="amd:AMED_2362"/>
<keyword evidence="2" id="KW-0813">Transport</keyword>
<comment type="similarity">
    <text evidence="1">Belongs to the bacterial solute-binding protein 3 family.</text>
</comment>
<dbReference type="HOGENOM" id="CLU_019602_18_4_11"/>
<dbReference type="SMART" id="SM00062">
    <property type="entry name" value="PBPb"/>
    <property type="match status" value="1"/>
</dbReference>
<proteinExistence type="inferred from homology"/>
<feature type="chain" id="PRO_5002607141" evidence="4">
    <location>
        <begin position="25"/>
        <end position="308"/>
    </location>
</feature>
<organism evidence="6 7">
    <name type="scientific">Amycolatopsis mediterranei (strain U-32)</name>
    <dbReference type="NCBI Taxonomy" id="749927"/>
    <lineage>
        <taxon>Bacteria</taxon>
        <taxon>Bacillati</taxon>
        <taxon>Actinomycetota</taxon>
        <taxon>Actinomycetes</taxon>
        <taxon>Pseudonocardiales</taxon>
        <taxon>Pseudonocardiaceae</taxon>
        <taxon>Amycolatopsis</taxon>
    </lineage>
</organism>
<dbReference type="CDD" id="cd13690">
    <property type="entry name" value="PBP2_GluB"/>
    <property type="match status" value="1"/>
</dbReference>
<name>A0A0H3D3P0_AMYMU</name>
<dbReference type="PANTHER" id="PTHR30085">
    <property type="entry name" value="AMINO ACID ABC TRANSPORTER PERMEASE"/>
    <property type="match status" value="1"/>
</dbReference>
<dbReference type="GeneID" id="92870142"/>
<dbReference type="Gene3D" id="3.40.190.10">
    <property type="entry name" value="Periplasmic binding protein-like II"/>
    <property type="match status" value="2"/>
</dbReference>
<dbReference type="OrthoDB" id="9807888at2"/>
<feature type="signal peptide" evidence="4">
    <location>
        <begin position="1"/>
        <end position="24"/>
    </location>
</feature>
<dbReference type="GO" id="GO:0005576">
    <property type="term" value="C:extracellular region"/>
    <property type="evidence" value="ECO:0007669"/>
    <property type="project" value="TreeGrafter"/>
</dbReference>
<dbReference type="PANTHER" id="PTHR30085:SF6">
    <property type="entry name" value="ABC TRANSPORTER GLUTAMINE-BINDING PROTEIN GLNH"/>
    <property type="match status" value="1"/>
</dbReference>
<evidence type="ECO:0000313" key="7">
    <source>
        <dbReference type="Proteomes" id="UP000000328"/>
    </source>
</evidence>
<dbReference type="AlphaFoldDB" id="A0A0H3D3P0"/>
<dbReference type="eggNOG" id="COG0834">
    <property type="taxonomic scope" value="Bacteria"/>
</dbReference>
<dbReference type="EMBL" id="CP002000">
    <property type="protein sequence ID" value="ADJ44158.1"/>
    <property type="molecule type" value="Genomic_DNA"/>
</dbReference>
<protein>
    <submittedName>
        <fullName evidence="6">ABC transport system substrate-binding protein</fullName>
    </submittedName>
</protein>
<reference evidence="6 7" key="1">
    <citation type="journal article" date="2010" name="Cell Res.">
        <title>Complete genome sequence of the rifamycin SV-producing Amycolatopsis mediterranei U32 revealed its genetic characteristics in phylogeny and metabolism.</title>
        <authorList>
            <person name="Zhao W."/>
            <person name="Zhong Y."/>
            <person name="Yuan H."/>
            <person name="Wang J."/>
            <person name="Zheng H."/>
            <person name="Wang Y."/>
            <person name="Cen X."/>
            <person name="Xu F."/>
            <person name="Bai J."/>
            <person name="Han X."/>
            <person name="Lu G."/>
            <person name="Zhu Y."/>
            <person name="Shao Z."/>
            <person name="Yan H."/>
            <person name="Li C."/>
            <person name="Peng N."/>
            <person name="Zhang Z."/>
            <person name="Zhang Y."/>
            <person name="Lin W."/>
            <person name="Fan Y."/>
            <person name="Qin Z."/>
            <person name="Hu Y."/>
            <person name="Zhu B."/>
            <person name="Wang S."/>
            <person name="Ding X."/>
            <person name="Zhao G.P."/>
        </authorList>
    </citation>
    <scope>NUCLEOTIDE SEQUENCE [LARGE SCALE GENOMIC DNA]</scope>
    <source>
        <strain evidence="7">U-32</strain>
    </source>
</reference>
<evidence type="ECO:0000259" key="5">
    <source>
        <dbReference type="SMART" id="SM00062"/>
    </source>
</evidence>
<dbReference type="GO" id="GO:0030288">
    <property type="term" value="C:outer membrane-bounded periplasmic space"/>
    <property type="evidence" value="ECO:0007669"/>
    <property type="project" value="TreeGrafter"/>
</dbReference>
<dbReference type="Pfam" id="PF00497">
    <property type="entry name" value="SBP_bac_3"/>
    <property type="match status" value="1"/>
</dbReference>
<dbReference type="PROSITE" id="PS51257">
    <property type="entry name" value="PROKAR_LIPOPROTEIN"/>
    <property type="match status" value="1"/>
</dbReference>
<evidence type="ECO:0000256" key="1">
    <source>
        <dbReference type="ARBA" id="ARBA00010333"/>
    </source>
</evidence>
<dbReference type="GO" id="GO:0006865">
    <property type="term" value="P:amino acid transport"/>
    <property type="evidence" value="ECO:0007669"/>
    <property type="project" value="TreeGrafter"/>
</dbReference>
<accession>A0A0H3D3P0</accession>
<keyword evidence="3 4" id="KW-0732">Signal</keyword>
<evidence type="ECO:0000313" key="6">
    <source>
        <dbReference type="EMBL" id="ADJ44158.1"/>
    </source>
</evidence>
<dbReference type="PATRIC" id="fig|749927.5.peg.2436"/>